<dbReference type="EMBL" id="FOBB01000001">
    <property type="protein sequence ID" value="SEK52396.1"/>
    <property type="molecule type" value="Genomic_DNA"/>
</dbReference>
<organism evidence="1 2">
    <name type="scientific">Chitinophaga rupis</name>
    <dbReference type="NCBI Taxonomy" id="573321"/>
    <lineage>
        <taxon>Bacteria</taxon>
        <taxon>Pseudomonadati</taxon>
        <taxon>Bacteroidota</taxon>
        <taxon>Chitinophagia</taxon>
        <taxon>Chitinophagales</taxon>
        <taxon>Chitinophagaceae</taxon>
        <taxon>Chitinophaga</taxon>
    </lineage>
</organism>
<evidence type="ECO:0000313" key="2">
    <source>
        <dbReference type="Proteomes" id="UP000198984"/>
    </source>
</evidence>
<keyword evidence="2" id="KW-1185">Reference proteome</keyword>
<dbReference type="AlphaFoldDB" id="A0A1H7HPW0"/>
<accession>A0A1H7HPW0</accession>
<name>A0A1H7HPW0_9BACT</name>
<proteinExistence type="predicted"/>
<evidence type="ECO:0000313" key="1">
    <source>
        <dbReference type="EMBL" id="SEK52396.1"/>
    </source>
</evidence>
<dbReference type="STRING" id="573321.SAMN04488505_101361"/>
<protein>
    <submittedName>
        <fullName evidence="1">Uncharacterized protein</fullName>
    </submittedName>
</protein>
<dbReference type="Proteomes" id="UP000198984">
    <property type="component" value="Unassembled WGS sequence"/>
</dbReference>
<gene>
    <name evidence="1" type="ORF">SAMN04488505_101361</name>
</gene>
<reference evidence="1 2" key="1">
    <citation type="submission" date="2016-10" db="EMBL/GenBank/DDBJ databases">
        <authorList>
            <person name="de Groot N.N."/>
        </authorList>
    </citation>
    <scope>NUCLEOTIDE SEQUENCE [LARGE SCALE GENOMIC DNA]</scope>
    <source>
        <strain evidence="1 2">DSM 21039</strain>
    </source>
</reference>
<sequence>MGTDITRNIVLLIIDGSFFIMNNNCNTQHFPLDY</sequence>